<evidence type="ECO:0000256" key="7">
    <source>
        <dbReference type="ARBA" id="ARBA00022833"/>
    </source>
</evidence>
<proteinExistence type="inferred from homology"/>
<dbReference type="NCBIfam" id="TIGR00054">
    <property type="entry name" value="RIP metalloprotease RseP"/>
    <property type="match status" value="1"/>
</dbReference>
<feature type="transmembrane region" description="Helical" evidence="11">
    <location>
        <begin position="257"/>
        <end position="278"/>
    </location>
</feature>
<dbReference type="Pfam" id="PF02163">
    <property type="entry name" value="Peptidase_M50"/>
    <property type="match status" value="1"/>
</dbReference>
<feature type="transmembrane region" description="Helical" evidence="11">
    <location>
        <begin position="303"/>
        <end position="323"/>
    </location>
</feature>
<dbReference type="EMBL" id="CAACYI010000001">
    <property type="protein sequence ID" value="VFB16389.1"/>
    <property type="molecule type" value="Genomic_DNA"/>
</dbReference>
<dbReference type="EC" id="3.4.24.-" evidence="11"/>
<sequence length="330" mass="35566">MATLIGSIVVFLLVVLLHEFGHFFVAKKVGIRVNEFSVGMGPKIYQKKKGETMYSLRALPIGGYCAMEGENGESQDPRSFEKAPILSRAMVVVAGAAMNFVLALVAFFLALLLMGTPTNIIGQTMDKYPAVEAGLKPGDQIIEVNSFKVGSGKEVTEKISHAKSVDLTYKRDGQIRKVKLETKTENNRQVVGITFQNQHNPLEALKGSFSMTLGVVVGIFSVFKMLFSGSFQTQMLAGPVGVIQVIGQSASMGIGSLLYILGIISANLGVVNLLPIPALDGGKLVFLLIEAVRGKPVDGNKEALITMAGMALLFGLMLYITIFSDLKRIF</sequence>
<evidence type="ECO:0000256" key="4">
    <source>
        <dbReference type="ARBA" id="ARBA00022670"/>
    </source>
</evidence>
<dbReference type="GO" id="GO:0006508">
    <property type="term" value="P:proteolysis"/>
    <property type="evidence" value="ECO:0007669"/>
    <property type="project" value="UniProtKB-KW"/>
</dbReference>
<feature type="transmembrane region" description="Helical" evidence="11">
    <location>
        <begin position="6"/>
        <end position="25"/>
    </location>
</feature>
<evidence type="ECO:0000256" key="10">
    <source>
        <dbReference type="ARBA" id="ARBA00023136"/>
    </source>
</evidence>
<keyword evidence="5 11" id="KW-0812">Transmembrane</keyword>
<evidence type="ECO:0000256" key="11">
    <source>
        <dbReference type="RuleBase" id="RU362031"/>
    </source>
</evidence>
<feature type="transmembrane region" description="Helical" evidence="11">
    <location>
        <begin position="89"/>
        <end position="114"/>
    </location>
</feature>
<dbReference type="InterPro" id="IPR036034">
    <property type="entry name" value="PDZ_sf"/>
</dbReference>
<evidence type="ECO:0000256" key="9">
    <source>
        <dbReference type="ARBA" id="ARBA00023049"/>
    </source>
</evidence>
<keyword evidence="9 11" id="KW-0482">Metalloprotease</keyword>
<dbReference type="GO" id="GO:0004222">
    <property type="term" value="F:metalloendopeptidase activity"/>
    <property type="evidence" value="ECO:0007669"/>
    <property type="project" value="InterPro"/>
</dbReference>
<dbReference type="CDD" id="cd06163">
    <property type="entry name" value="S2P-M50_PDZ_RseP-like"/>
    <property type="match status" value="1"/>
</dbReference>
<dbReference type="InterPro" id="IPR004387">
    <property type="entry name" value="Pept_M50_Zn"/>
</dbReference>
<dbReference type="SUPFAM" id="SSF50156">
    <property type="entry name" value="PDZ domain-like"/>
    <property type="match status" value="1"/>
</dbReference>
<dbReference type="AlphaFoldDB" id="A0A8H2M4M9"/>
<comment type="caution">
    <text evidence="13">The sequence shown here is derived from an EMBL/GenBank/DDBJ whole genome shotgun (WGS) entry which is preliminary data.</text>
</comment>
<dbReference type="PANTHER" id="PTHR42837">
    <property type="entry name" value="REGULATOR OF SIGMA-E PROTEASE RSEP"/>
    <property type="match status" value="1"/>
</dbReference>
<evidence type="ECO:0000256" key="6">
    <source>
        <dbReference type="ARBA" id="ARBA00022801"/>
    </source>
</evidence>
<name>A0A8H2M4M9_9FIRM</name>
<dbReference type="Proteomes" id="UP000377798">
    <property type="component" value="Unassembled WGS sequence"/>
</dbReference>
<feature type="domain" description="Peptidase M50" evidence="12">
    <location>
        <begin position="8"/>
        <end position="315"/>
    </location>
</feature>
<accession>A0A8H2M4M9</accession>
<evidence type="ECO:0000259" key="12">
    <source>
        <dbReference type="Pfam" id="PF02163"/>
    </source>
</evidence>
<dbReference type="Gene3D" id="2.30.42.10">
    <property type="match status" value="1"/>
</dbReference>
<keyword evidence="11" id="KW-0479">Metal-binding</keyword>
<evidence type="ECO:0000256" key="2">
    <source>
        <dbReference type="ARBA" id="ARBA00004141"/>
    </source>
</evidence>
<reference evidence="13 14" key="1">
    <citation type="submission" date="2019-02" db="EMBL/GenBank/DDBJ databases">
        <authorList>
            <consortium name="Pathogen Informatics"/>
        </authorList>
    </citation>
    <scope>NUCLEOTIDE SEQUENCE [LARGE SCALE GENOMIC DNA]</scope>
    <source>
        <strain evidence="13 14">3012STDY7089603</strain>
    </source>
</reference>
<dbReference type="RefSeq" id="WP_131748997.1">
    <property type="nucleotide sequence ID" value="NZ_CAACYI010000001.1"/>
</dbReference>
<protein>
    <recommendedName>
        <fullName evidence="11">Zinc metalloprotease</fullName>
        <ecNumber evidence="11">3.4.24.-</ecNumber>
    </recommendedName>
</protein>
<keyword evidence="6 11" id="KW-0378">Hydrolase</keyword>
<keyword evidence="14" id="KW-1185">Reference proteome</keyword>
<evidence type="ECO:0000313" key="13">
    <source>
        <dbReference type="EMBL" id="VFB16389.1"/>
    </source>
</evidence>
<organism evidence="13 14">
    <name type="scientific">Urinicoccus massiliensis</name>
    <dbReference type="NCBI Taxonomy" id="1723382"/>
    <lineage>
        <taxon>Bacteria</taxon>
        <taxon>Bacillati</taxon>
        <taxon>Bacillota</taxon>
        <taxon>Tissierellia</taxon>
        <taxon>Tissierellales</taxon>
        <taxon>Peptoniphilaceae</taxon>
        <taxon>Urinicoccus</taxon>
    </lineage>
</organism>
<comment type="cofactor">
    <cofactor evidence="1 11">
        <name>Zn(2+)</name>
        <dbReference type="ChEBI" id="CHEBI:29105"/>
    </cofactor>
</comment>
<evidence type="ECO:0000256" key="1">
    <source>
        <dbReference type="ARBA" id="ARBA00001947"/>
    </source>
</evidence>
<dbReference type="GO" id="GO:0016020">
    <property type="term" value="C:membrane"/>
    <property type="evidence" value="ECO:0007669"/>
    <property type="project" value="UniProtKB-SubCell"/>
</dbReference>
<keyword evidence="7 11" id="KW-0862">Zinc</keyword>
<keyword evidence="4 13" id="KW-0645">Protease</keyword>
<dbReference type="InterPro" id="IPR008915">
    <property type="entry name" value="Peptidase_M50"/>
</dbReference>
<evidence type="ECO:0000256" key="8">
    <source>
        <dbReference type="ARBA" id="ARBA00022989"/>
    </source>
</evidence>
<evidence type="ECO:0000256" key="3">
    <source>
        <dbReference type="ARBA" id="ARBA00007931"/>
    </source>
</evidence>
<evidence type="ECO:0000313" key="14">
    <source>
        <dbReference type="Proteomes" id="UP000377798"/>
    </source>
</evidence>
<dbReference type="PANTHER" id="PTHR42837:SF2">
    <property type="entry name" value="MEMBRANE METALLOPROTEASE ARASP2, CHLOROPLASTIC-RELATED"/>
    <property type="match status" value="1"/>
</dbReference>
<comment type="subcellular location">
    <subcellularLocation>
        <location evidence="2">Membrane</location>
        <topology evidence="2">Multi-pass membrane protein</topology>
    </subcellularLocation>
</comment>
<comment type="similarity">
    <text evidence="3 11">Belongs to the peptidase M50B family.</text>
</comment>
<feature type="transmembrane region" description="Helical" evidence="11">
    <location>
        <begin position="209"/>
        <end position="227"/>
    </location>
</feature>
<gene>
    <name evidence="13" type="primary">rasP</name>
    <name evidence="13" type="ORF">NCTC13150_00911</name>
</gene>
<keyword evidence="8 11" id="KW-1133">Transmembrane helix</keyword>
<dbReference type="GO" id="GO:0046872">
    <property type="term" value="F:metal ion binding"/>
    <property type="evidence" value="ECO:0007669"/>
    <property type="project" value="UniProtKB-KW"/>
</dbReference>
<evidence type="ECO:0000256" key="5">
    <source>
        <dbReference type="ARBA" id="ARBA00022692"/>
    </source>
</evidence>
<keyword evidence="10 11" id="KW-0472">Membrane</keyword>